<reference evidence="2 3" key="1">
    <citation type="submission" date="2024-02" db="EMBL/GenBank/DDBJ databases">
        <title>FIRST GENOME SEQUENCES OF Leishmania (Viannia) shawi, Leishmania (Viannia) lindenbergi AND Leishmania (Viannia) utingensis.</title>
        <authorList>
            <person name="Resadore F."/>
            <person name="Custodio M.G.F."/>
            <person name="Boite M.C."/>
            <person name="Cupolillo E."/>
            <person name="Ferreira G.E.M."/>
        </authorList>
    </citation>
    <scope>NUCLEOTIDE SEQUENCE [LARGE SCALE GENOMIC DNA]</scope>
    <source>
        <strain evidence="2 3">MCEB/BR/1984/M8408</strain>
    </source>
</reference>
<feature type="compositionally biased region" description="Basic and acidic residues" evidence="1">
    <location>
        <begin position="46"/>
        <end position="59"/>
    </location>
</feature>
<name>A0ABR3EDE3_9TRYP</name>
<sequence>MTGGAAAEEDDLKHHYTAGLFRTTTLQTTRKGKQDDALRTAATQTEVRRTAEAGEEGKQPVDSFLAVDGRGTGKDAADTAAGHGSS</sequence>
<dbReference type="Proteomes" id="UP001443563">
    <property type="component" value="Unassembled WGS sequence"/>
</dbReference>
<evidence type="ECO:0000256" key="1">
    <source>
        <dbReference type="SAM" id="MobiDB-lite"/>
    </source>
</evidence>
<protein>
    <submittedName>
        <fullName evidence="2">Uncharacterized protein</fullName>
    </submittedName>
</protein>
<comment type="caution">
    <text evidence="2">The sequence shown here is derived from an EMBL/GenBank/DDBJ whole genome shotgun (WGS) entry which is preliminary data.</text>
</comment>
<keyword evidence="3" id="KW-1185">Reference proteome</keyword>
<organism evidence="2 3">
    <name type="scientific">Leishmania shawi</name>
    <dbReference type="NCBI Taxonomy" id="5680"/>
    <lineage>
        <taxon>Eukaryota</taxon>
        <taxon>Discoba</taxon>
        <taxon>Euglenozoa</taxon>
        <taxon>Kinetoplastea</taxon>
        <taxon>Metakinetoplastina</taxon>
        <taxon>Trypanosomatida</taxon>
        <taxon>Trypanosomatidae</taxon>
        <taxon>Leishmaniinae</taxon>
        <taxon>Leishmania</taxon>
        <taxon>Leishmania guyanensis species complex</taxon>
    </lineage>
</organism>
<accession>A0ABR3EDE3</accession>
<proteinExistence type="predicted"/>
<evidence type="ECO:0000313" key="3">
    <source>
        <dbReference type="Proteomes" id="UP001443563"/>
    </source>
</evidence>
<gene>
    <name evidence="2" type="ORF">Q4I29_001852</name>
</gene>
<dbReference type="EMBL" id="JBAMZM010000013">
    <property type="protein sequence ID" value="KAL0510284.1"/>
    <property type="molecule type" value="Genomic_DNA"/>
</dbReference>
<evidence type="ECO:0000313" key="2">
    <source>
        <dbReference type="EMBL" id="KAL0510284.1"/>
    </source>
</evidence>
<feature type="region of interest" description="Disordered" evidence="1">
    <location>
        <begin position="27"/>
        <end position="86"/>
    </location>
</feature>